<evidence type="ECO:0000313" key="3">
    <source>
        <dbReference type="Proteomes" id="UP000646548"/>
    </source>
</evidence>
<organism evidence="2 3">
    <name type="scientific">Oryzias melastigma</name>
    <name type="common">Marine medaka</name>
    <dbReference type="NCBI Taxonomy" id="30732"/>
    <lineage>
        <taxon>Eukaryota</taxon>
        <taxon>Metazoa</taxon>
        <taxon>Chordata</taxon>
        <taxon>Craniata</taxon>
        <taxon>Vertebrata</taxon>
        <taxon>Euteleostomi</taxon>
        <taxon>Actinopterygii</taxon>
        <taxon>Neopterygii</taxon>
        <taxon>Teleostei</taxon>
        <taxon>Neoteleostei</taxon>
        <taxon>Acanthomorphata</taxon>
        <taxon>Ovalentaria</taxon>
        <taxon>Atherinomorphae</taxon>
        <taxon>Beloniformes</taxon>
        <taxon>Adrianichthyidae</taxon>
        <taxon>Oryziinae</taxon>
        <taxon>Oryzias</taxon>
    </lineage>
</organism>
<gene>
    <name evidence="2" type="ORF">FQA47_017426</name>
</gene>
<reference evidence="2" key="1">
    <citation type="journal article" name="BMC Genomics">
        <title>Long-read sequencing and de novo genome assembly of marine medaka (Oryzias melastigma).</title>
        <authorList>
            <person name="Liang P."/>
            <person name="Saqib H.S.A."/>
            <person name="Ni X."/>
            <person name="Shen Y."/>
        </authorList>
    </citation>
    <scope>NUCLEOTIDE SEQUENCE</scope>
    <source>
        <strain evidence="2">Bigg-433</strain>
    </source>
</reference>
<accession>A0A834FLY2</accession>
<proteinExistence type="predicted"/>
<evidence type="ECO:0000313" key="2">
    <source>
        <dbReference type="EMBL" id="KAF6736683.1"/>
    </source>
</evidence>
<feature type="region of interest" description="Disordered" evidence="1">
    <location>
        <begin position="95"/>
        <end position="125"/>
    </location>
</feature>
<sequence>MRLLVITTLTKPSGAASPTVVRFQRRQDDTRSNLRLPSSLLLGSGLVSESTPENTRFLPELLSDGHEQHLAGPAAVSMAPELLRFRGPAYHTTASVASGLPTLRAQRKRSDRGGRSRREANGEME</sequence>
<dbReference type="AlphaFoldDB" id="A0A834FLY2"/>
<protein>
    <submittedName>
        <fullName evidence="2">Uncharacterized protein</fullName>
    </submittedName>
</protein>
<feature type="compositionally biased region" description="Basic and acidic residues" evidence="1">
    <location>
        <begin position="111"/>
        <end position="125"/>
    </location>
</feature>
<comment type="caution">
    <text evidence="2">The sequence shown here is derived from an EMBL/GenBank/DDBJ whole genome shotgun (WGS) entry which is preliminary data.</text>
</comment>
<dbReference type="EMBL" id="WKFB01000081">
    <property type="protein sequence ID" value="KAF6736683.1"/>
    <property type="molecule type" value="Genomic_DNA"/>
</dbReference>
<dbReference type="Proteomes" id="UP000646548">
    <property type="component" value="Unassembled WGS sequence"/>
</dbReference>
<evidence type="ECO:0000256" key="1">
    <source>
        <dbReference type="SAM" id="MobiDB-lite"/>
    </source>
</evidence>
<name>A0A834FLY2_ORYME</name>